<dbReference type="InterPro" id="IPR036259">
    <property type="entry name" value="MFS_trans_sf"/>
</dbReference>
<feature type="transmembrane region" description="Helical" evidence="7">
    <location>
        <begin position="380"/>
        <end position="397"/>
    </location>
</feature>
<keyword evidence="10" id="KW-1185">Reference proteome</keyword>
<evidence type="ECO:0000256" key="4">
    <source>
        <dbReference type="ARBA" id="ARBA00022692"/>
    </source>
</evidence>
<sequence>MTLRATLPPAQTGTNQMRHILVATGVDALGTGCYLAVAPLYLLKVAGLSASETGVAFSVSAVVGMVCSVFVGRASELTRVRHLLPWLYGVQGVCFLLFPLMGSLATALVVMSVVATAERATAPVRAALISDIAGADRHLCIARMRTVQNVSFAAAGLLVIPVLVGDGRSGYTAVTVINTLSFFVAAFFLTAVRPPEKERVQADGRQPQRLWTALRDRRVLTSMTVDAILYLHVSVFLYLLPVWIATETRLPKVTISVVFVANAVVVGFLQTRVSKGLDSIATGRRAMIAAAWLLTGSCLFLLVVPRFPAFPAAAFFTVAMVLLTAAEMLHSGGRWAVSLELAPPDRRASFLATFNMGLNVQTILGPMFLTAVVLGHDATGWLGLGGIFLVAGLIALAI</sequence>
<keyword evidence="3" id="KW-1003">Cell membrane</keyword>
<feature type="transmembrane region" description="Helical" evidence="7">
    <location>
        <begin position="350"/>
        <end position="374"/>
    </location>
</feature>
<dbReference type="SUPFAM" id="SSF103473">
    <property type="entry name" value="MFS general substrate transporter"/>
    <property type="match status" value="1"/>
</dbReference>
<feature type="transmembrane region" description="Helical" evidence="7">
    <location>
        <begin position="86"/>
        <end position="115"/>
    </location>
</feature>
<feature type="transmembrane region" description="Helical" evidence="7">
    <location>
        <begin position="55"/>
        <end position="74"/>
    </location>
</feature>
<evidence type="ECO:0000259" key="8">
    <source>
        <dbReference type="PROSITE" id="PS50850"/>
    </source>
</evidence>
<proteinExistence type="predicted"/>
<feature type="transmembrane region" description="Helical" evidence="7">
    <location>
        <begin position="20"/>
        <end position="43"/>
    </location>
</feature>
<dbReference type="GeneID" id="97284054"/>
<feature type="transmembrane region" description="Helical" evidence="7">
    <location>
        <begin position="310"/>
        <end position="329"/>
    </location>
</feature>
<feature type="domain" description="Major facilitator superfamily (MFS) profile" evidence="8">
    <location>
        <begin position="174"/>
        <end position="398"/>
    </location>
</feature>
<gene>
    <name evidence="9" type="ORF">OG350_26490</name>
</gene>
<dbReference type="PANTHER" id="PTHR23517:SF3">
    <property type="entry name" value="INTEGRAL MEMBRANE TRANSPORT PROTEIN"/>
    <property type="match status" value="1"/>
</dbReference>
<evidence type="ECO:0000313" key="10">
    <source>
        <dbReference type="Proteomes" id="UP001622557"/>
    </source>
</evidence>
<accession>A0ABZ1KSW5</accession>
<organism evidence="9 10">
    <name type="scientific">Streptomyces achromogenes</name>
    <dbReference type="NCBI Taxonomy" id="67255"/>
    <lineage>
        <taxon>Bacteria</taxon>
        <taxon>Bacillati</taxon>
        <taxon>Actinomycetota</taxon>
        <taxon>Actinomycetes</taxon>
        <taxon>Kitasatosporales</taxon>
        <taxon>Streptomycetaceae</taxon>
        <taxon>Streptomyces</taxon>
    </lineage>
</organism>
<keyword evidence="6 7" id="KW-0472">Membrane</keyword>
<evidence type="ECO:0000256" key="1">
    <source>
        <dbReference type="ARBA" id="ARBA00004651"/>
    </source>
</evidence>
<feature type="transmembrane region" description="Helical" evidence="7">
    <location>
        <begin position="170"/>
        <end position="192"/>
    </location>
</feature>
<keyword evidence="4 7" id="KW-0812">Transmembrane</keyword>
<evidence type="ECO:0000256" key="7">
    <source>
        <dbReference type="SAM" id="Phobius"/>
    </source>
</evidence>
<dbReference type="PANTHER" id="PTHR23517">
    <property type="entry name" value="RESISTANCE PROTEIN MDTM, PUTATIVE-RELATED-RELATED"/>
    <property type="match status" value="1"/>
</dbReference>
<comment type="subcellular location">
    <subcellularLocation>
        <location evidence="1">Cell membrane</location>
        <topology evidence="1">Multi-pass membrane protein</topology>
    </subcellularLocation>
</comment>
<evidence type="ECO:0000256" key="5">
    <source>
        <dbReference type="ARBA" id="ARBA00022989"/>
    </source>
</evidence>
<dbReference type="Proteomes" id="UP001622557">
    <property type="component" value="Chromosome"/>
</dbReference>
<dbReference type="PROSITE" id="PS50850">
    <property type="entry name" value="MFS"/>
    <property type="match status" value="1"/>
</dbReference>
<evidence type="ECO:0000256" key="2">
    <source>
        <dbReference type="ARBA" id="ARBA00022448"/>
    </source>
</evidence>
<dbReference type="Pfam" id="PF07690">
    <property type="entry name" value="MFS_1"/>
    <property type="match status" value="1"/>
</dbReference>
<dbReference type="Gene3D" id="1.20.1250.20">
    <property type="entry name" value="MFS general substrate transporter like domains"/>
    <property type="match status" value="1"/>
</dbReference>
<dbReference type="RefSeq" id="WP_405450471.1">
    <property type="nucleotide sequence ID" value="NZ_CP108164.1"/>
</dbReference>
<feature type="transmembrane region" description="Helical" evidence="7">
    <location>
        <begin position="286"/>
        <end position="304"/>
    </location>
</feature>
<reference evidence="9 10" key="1">
    <citation type="submission" date="2022-10" db="EMBL/GenBank/DDBJ databases">
        <title>The complete genomes of actinobacterial strains from the NBC collection.</title>
        <authorList>
            <person name="Joergensen T.S."/>
            <person name="Alvarez Arevalo M."/>
            <person name="Sterndorff E.B."/>
            <person name="Faurdal D."/>
            <person name="Vuksanovic O."/>
            <person name="Mourched A.-S."/>
            <person name="Charusanti P."/>
            <person name="Shaw S."/>
            <person name="Blin K."/>
            <person name="Weber T."/>
        </authorList>
    </citation>
    <scope>NUCLEOTIDE SEQUENCE [LARGE SCALE GENOMIC DNA]</scope>
    <source>
        <strain evidence="9 10">NBC_00156</strain>
    </source>
</reference>
<feature type="transmembrane region" description="Helical" evidence="7">
    <location>
        <begin position="219"/>
        <end position="241"/>
    </location>
</feature>
<protein>
    <submittedName>
        <fullName evidence="9">MFS transporter</fullName>
    </submittedName>
</protein>
<dbReference type="EMBL" id="CP108164">
    <property type="protein sequence ID" value="WTQ83635.1"/>
    <property type="molecule type" value="Genomic_DNA"/>
</dbReference>
<dbReference type="InterPro" id="IPR020846">
    <property type="entry name" value="MFS_dom"/>
</dbReference>
<keyword evidence="5 7" id="KW-1133">Transmembrane helix</keyword>
<dbReference type="InterPro" id="IPR011701">
    <property type="entry name" value="MFS"/>
</dbReference>
<evidence type="ECO:0000256" key="3">
    <source>
        <dbReference type="ARBA" id="ARBA00022475"/>
    </source>
</evidence>
<dbReference type="InterPro" id="IPR050171">
    <property type="entry name" value="MFS_Transporters"/>
</dbReference>
<evidence type="ECO:0000313" key="9">
    <source>
        <dbReference type="EMBL" id="WTQ83635.1"/>
    </source>
</evidence>
<keyword evidence="2" id="KW-0813">Transport</keyword>
<name>A0ABZ1KSW5_STRAH</name>
<dbReference type="PRINTS" id="PR01035">
    <property type="entry name" value="TCRTETA"/>
</dbReference>
<evidence type="ECO:0000256" key="6">
    <source>
        <dbReference type="ARBA" id="ARBA00023136"/>
    </source>
</evidence>
<feature type="transmembrane region" description="Helical" evidence="7">
    <location>
        <begin position="253"/>
        <end position="274"/>
    </location>
</feature>
<dbReference type="InterPro" id="IPR001958">
    <property type="entry name" value="Tet-R_TetA/multi-R_MdtG-like"/>
</dbReference>